<dbReference type="InterPro" id="IPR029057">
    <property type="entry name" value="PRTase-like"/>
</dbReference>
<comment type="cofactor">
    <cofactor evidence="9">
        <name>Mg(2+)</name>
        <dbReference type="ChEBI" id="CHEBI:18420"/>
    </cofactor>
    <text evidence="9">Binds 2 Mg(2+) ions per subunit.</text>
</comment>
<feature type="domain" description="Ribose-phosphate pyrophosphokinase N-terminal" evidence="11">
    <location>
        <begin position="64"/>
        <end position="180"/>
    </location>
</feature>
<dbReference type="FunFam" id="3.40.50.2020:FF:000002">
    <property type="entry name" value="Ribose-phosphate pyrophosphokinase"/>
    <property type="match status" value="1"/>
</dbReference>
<dbReference type="NCBIfam" id="NF002320">
    <property type="entry name" value="PRK01259.1"/>
    <property type="match status" value="1"/>
</dbReference>
<dbReference type="GO" id="GO:0005524">
    <property type="term" value="F:ATP binding"/>
    <property type="evidence" value="ECO:0007669"/>
    <property type="project" value="UniProtKB-KW"/>
</dbReference>
<dbReference type="Gene3D" id="3.40.50.2020">
    <property type="match status" value="2"/>
</dbReference>
<feature type="region of interest" description="Disordered" evidence="10">
    <location>
        <begin position="1"/>
        <end position="56"/>
    </location>
</feature>
<dbReference type="AlphaFoldDB" id="A0A9X0QB45"/>
<evidence type="ECO:0000256" key="3">
    <source>
        <dbReference type="ARBA" id="ARBA00022727"/>
    </source>
</evidence>
<accession>A0A9X0QB45</accession>
<feature type="binding site" evidence="9">
    <location>
        <position position="278"/>
    </location>
    <ligand>
        <name>D-ribose 5-phosphate</name>
        <dbReference type="ChEBI" id="CHEBI:78346"/>
    </ligand>
</feature>
<evidence type="ECO:0000313" key="13">
    <source>
        <dbReference type="Proteomes" id="UP000535182"/>
    </source>
</evidence>
<dbReference type="Pfam" id="PF14572">
    <property type="entry name" value="Pribosyl_synth"/>
    <property type="match status" value="1"/>
</dbReference>
<dbReference type="InterPro" id="IPR005946">
    <property type="entry name" value="Rib-P_diPkinase"/>
</dbReference>
<dbReference type="HAMAP" id="MF_00583_B">
    <property type="entry name" value="RibP_PPkinase_B"/>
    <property type="match status" value="1"/>
</dbReference>
<dbReference type="GO" id="GO:0016301">
    <property type="term" value="F:kinase activity"/>
    <property type="evidence" value="ECO:0007669"/>
    <property type="project" value="UniProtKB-KW"/>
</dbReference>
<dbReference type="Pfam" id="PF13793">
    <property type="entry name" value="Pribosyltran_N"/>
    <property type="match status" value="1"/>
</dbReference>
<gene>
    <name evidence="9" type="primary">prs</name>
    <name evidence="12" type="ORF">HDF14_000699</name>
</gene>
<dbReference type="GO" id="GO:0006015">
    <property type="term" value="P:5-phosphoribose 1-diphosphate biosynthetic process"/>
    <property type="evidence" value="ECO:0007669"/>
    <property type="project" value="UniProtKB-UniRule"/>
</dbReference>
<feature type="binding site" evidence="9">
    <location>
        <begin position="97"/>
        <end position="99"/>
    </location>
    <ligand>
        <name>ATP</name>
        <dbReference type="ChEBI" id="CHEBI:30616"/>
    </ligand>
</feature>
<dbReference type="InterPro" id="IPR000842">
    <property type="entry name" value="PRib_PP_synth_CS"/>
</dbReference>
<dbReference type="SMART" id="SM01400">
    <property type="entry name" value="Pribosyltran_N"/>
    <property type="match status" value="1"/>
</dbReference>
<evidence type="ECO:0000256" key="6">
    <source>
        <dbReference type="ARBA" id="ARBA00022840"/>
    </source>
</evidence>
<dbReference type="GO" id="GO:0002189">
    <property type="term" value="C:ribose phosphate diphosphokinase complex"/>
    <property type="evidence" value="ECO:0007669"/>
    <property type="project" value="TreeGrafter"/>
</dbReference>
<dbReference type="PANTHER" id="PTHR10210:SF32">
    <property type="entry name" value="RIBOSE-PHOSPHATE PYROPHOSPHOKINASE 2"/>
    <property type="match status" value="1"/>
</dbReference>
<keyword evidence="7 9" id="KW-0460">Magnesium</keyword>
<dbReference type="GO" id="GO:0004749">
    <property type="term" value="F:ribose phosphate diphosphokinase activity"/>
    <property type="evidence" value="ECO:0007669"/>
    <property type="project" value="UniProtKB-UniRule"/>
</dbReference>
<dbReference type="SUPFAM" id="SSF53271">
    <property type="entry name" value="PRTase-like"/>
    <property type="match status" value="1"/>
</dbReference>
<evidence type="ECO:0000313" key="12">
    <source>
        <dbReference type="EMBL" id="MBB5327105.1"/>
    </source>
</evidence>
<comment type="catalytic activity">
    <reaction evidence="8 9">
        <text>D-ribose 5-phosphate + ATP = 5-phospho-alpha-D-ribose 1-diphosphate + AMP + H(+)</text>
        <dbReference type="Rhea" id="RHEA:15609"/>
        <dbReference type="ChEBI" id="CHEBI:15378"/>
        <dbReference type="ChEBI" id="CHEBI:30616"/>
        <dbReference type="ChEBI" id="CHEBI:58017"/>
        <dbReference type="ChEBI" id="CHEBI:78346"/>
        <dbReference type="ChEBI" id="CHEBI:456215"/>
        <dbReference type="EC" id="2.7.6.1"/>
    </reaction>
</comment>
<feature type="compositionally biased region" description="Polar residues" evidence="10">
    <location>
        <begin position="1"/>
        <end position="34"/>
    </location>
</feature>
<dbReference type="Proteomes" id="UP000535182">
    <property type="component" value="Unassembled WGS sequence"/>
</dbReference>
<dbReference type="GO" id="GO:0006164">
    <property type="term" value="P:purine nucleotide biosynthetic process"/>
    <property type="evidence" value="ECO:0007669"/>
    <property type="project" value="TreeGrafter"/>
</dbReference>
<comment type="function">
    <text evidence="9">Involved in the biosynthesis of the central metabolite phospho-alpha-D-ribosyl-1-pyrophosphate (PRPP) via the transfer of pyrophosphoryl group from ATP to 1-hydroxyl of ribose-5-phosphate (Rib-5-P).</text>
</comment>
<dbReference type="EC" id="2.7.6.1" evidence="9"/>
<dbReference type="PANTHER" id="PTHR10210">
    <property type="entry name" value="RIBOSE-PHOSPHATE DIPHOSPHOKINASE FAMILY MEMBER"/>
    <property type="match status" value="1"/>
</dbReference>
<keyword evidence="3 9" id="KW-0545">Nucleotide biosynthesis</keyword>
<evidence type="ECO:0000256" key="5">
    <source>
        <dbReference type="ARBA" id="ARBA00022777"/>
    </source>
</evidence>
<keyword evidence="6 9" id="KW-0067">ATP-binding</keyword>
<keyword evidence="13" id="KW-1185">Reference proteome</keyword>
<comment type="pathway">
    <text evidence="9">Metabolic intermediate biosynthesis; 5-phospho-alpha-D-ribose 1-diphosphate biosynthesis; 5-phospho-alpha-D-ribose 1-diphosphate from D-ribose 5-phosphate (route I): step 1/1.</text>
</comment>
<evidence type="ECO:0000256" key="1">
    <source>
        <dbReference type="ARBA" id="ARBA00022679"/>
    </source>
</evidence>
<comment type="caution">
    <text evidence="12">The sequence shown here is derived from an EMBL/GenBank/DDBJ whole genome shotgun (WGS) entry which is preliminary data.</text>
</comment>
<name>A0A9X0QB45_9BACT</name>
<dbReference type="InterPro" id="IPR000836">
    <property type="entry name" value="PRTase_dom"/>
</dbReference>
<keyword evidence="2 9" id="KW-0479">Metal-binding</keyword>
<dbReference type="PROSITE" id="PS00114">
    <property type="entry name" value="PRPP_SYNTHASE"/>
    <property type="match status" value="1"/>
</dbReference>
<dbReference type="EMBL" id="JACHEB010000001">
    <property type="protein sequence ID" value="MBB5327105.1"/>
    <property type="molecule type" value="Genomic_DNA"/>
</dbReference>
<evidence type="ECO:0000256" key="4">
    <source>
        <dbReference type="ARBA" id="ARBA00022741"/>
    </source>
</evidence>
<feature type="binding site" evidence="9">
    <location>
        <position position="254"/>
    </location>
    <ligand>
        <name>D-ribose 5-phosphate</name>
        <dbReference type="ChEBI" id="CHEBI:78346"/>
    </ligand>
</feature>
<comment type="subcellular location">
    <subcellularLocation>
        <location evidence="9">Cytoplasm</location>
    </subcellularLocation>
</comment>
<comment type="similarity">
    <text evidence="9">Belongs to the ribose-phosphate pyrophosphokinase family. Class I subfamily.</text>
</comment>
<evidence type="ECO:0000256" key="10">
    <source>
        <dbReference type="SAM" id="MobiDB-lite"/>
    </source>
</evidence>
<evidence type="ECO:0000256" key="9">
    <source>
        <dbReference type="HAMAP-Rule" id="MF_00583"/>
    </source>
</evidence>
<dbReference type="CDD" id="cd06223">
    <property type="entry name" value="PRTases_typeI"/>
    <property type="match status" value="1"/>
</dbReference>
<keyword evidence="1 9" id="KW-0808">Transferase</keyword>
<feature type="binding site" evidence="9">
    <location>
        <position position="229"/>
    </location>
    <ligand>
        <name>Mg(2+)</name>
        <dbReference type="ChEBI" id="CHEBI:18420"/>
    </ligand>
</feature>
<evidence type="ECO:0000259" key="11">
    <source>
        <dbReference type="Pfam" id="PF13793"/>
    </source>
</evidence>
<dbReference type="InterPro" id="IPR029099">
    <property type="entry name" value="Pribosyltran_N"/>
</dbReference>
<evidence type="ECO:0000256" key="7">
    <source>
        <dbReference type="ARBA" id="ARBA00022842"/>
    </source>
</evidence>
<dbReference type="GO" id="GO:0000287">
    <property type="term" value="F:magnesium ion binding"/>
    <property type="evidence" value="ECO:0007669"/>
    <property type="project" value="UniProtKB-UniRule"/>
</dbReference>
<dbReference type="InterPro" id="IPR037515">
    <property type="entry name" value="Rib-P_diPkinase_bac"/>
</dbReference>
<comment type="subunit">
    <text evidence="9">Homohexamer.</text>
</comment>
<dbReference type="GO" id="GO:0009156">
    <property type="term" value="P:ribonucleoside monophosphate biosynthetic process"/>
    <property type="evidence" value="ECO:0007669"/>
    <property type="project" value="InterPro"/>
</dbReference>
<proteinExistence type="inferred from homology"/>
<evidence type="ECO:0000256" key="2">
    <source>
        <dbReference type="ARBA" id="ARBA00022723"/>
    </source>
</evidence>
<dbReference type="NCBIfam" id="TIGR01251">
    <property type="entry name" value="ribP_PPkin"/>
    <property type="match status" value="1"/>
</dbReference>
<feature type="binding site" evidence="9">
    <location>
        <begin position="156"/>
        <end position="157"/>
    </location>
    <ligand>
        <name>ATP</name>
        <dbReference type="ChEBI" id="CHEBI:30616"/>
    </ligand>
</feature>
<feature type="binding site" evidence="9">
    <location>
        <begin position="282"/>
        <end position="286"/>
    </location>
    <ligand>
        <name>D-ribose 5-phosphate</name>
        <dbReference type="ChEBI" id="CHEBI:78346"/>
    </ligand>
</feature>
<sequence length="372" mass="40490">MNERNTTAVLSPISGQSEETETISQTAPALSSNGILDGKPKTSGTDKTSPEEKRPGRLADDKRIKIFCGSSNKPLAEEICKFVGVPLGETRLQRFSDGEVHFQLLENVRGADVFLVQPTCFPVDQHLVELLIMMDALKRASAGRITVVIPYYGYARQDRKDRPRVAITSKLVADLLTTAGANRALLVDLHAAQIQGFFNIPVDHLFASPVLVSFFRKLELPNLTVVSPDAGGVERARFFAKKLDVPLAIVDKRRTDINVTEVMNVIGDVQGRTCLILDDIIDTAGTLVKTVDALLAEGAEKVYACATHPVLSGPAVERIAASRLEQLIVTNTIPLREDALKVEKIKVLSIAGLLGRAIESIHMETSVSTLFN</sequence>
<keyword evidence="9" id="KW-0963">Cytoplasm</keyword>
<evidence type="ECO:0000256" key="8">
    <source>
        <dbReference type="ARBA" id="ARBA00049535"/>
    </source>
</evidence>
<feature type="active site" evidence="9">
    <location>
        <position position="252"/>
    </location>
</feature>
<protein>
    <recommendedName>
        <fullName evidence="9">Ribose-phosphate pyrophosphokinase</fullName>
        <shortName evidence="9">RPPK</shortName>
        <ecNumber evidence="9">2.7.6.1</ecNumber>
    </recommendedName>
    <alternativeName>
        <fullName evidence="9">5-phospho-D-ribosyl alpha-1-diphosphate synthase</fullName>
    </alternativeName>
    <alternativeName>
        <fullName evidence="9">Phosphoribosyl diphosphate synthase</fullName>
    </alternativeName>
    <alternativeName>
        <fullName evidence="9">Phosphoribosyl pyrophosphate synthase</fullName>
        <shortName evidence="9">P-Rib-PP synthase</shortName>
        <shortName evidence="9">PRPP synthase</shortName>
        <shortName evidence="9">PRPPase</shortName>
    </alternativeName>
</protein>
<reference evidence="12 13" key="1">
    <citation type="submission" date="2020-08" db="EMBL/GenBank/DDBJ databases">
        <title>Genomic Encyclopedia of Type Strains, Phase IV (KMG-V): Genome sequencing to study the core and pangenomes of soil and plant-associated prokaryotes.</title>
        <authorList>
            <person name="Whitman W."/>
        </authorList>
    </citation>
    <scope>NUCLEOTIDE SEQUENCE [LARGE SCALE GENOMIC DNA]</scope>
    <source>
        <strain evidence="12 13">X5P2</strain>
    </source>
</reference>
<keyword evidence="5 9" id="KW-0418">Kinase</keyword>
<organism evidence="12 13">
    <name type="scientific">Tunturiibacter gelidiferens</name>
    <dbReference type="NCBI Taxonomy" id="3069689"/>
    <lineage>
        <taxon>Bacteria</taxon>
        <taxon>Pseudomonadati</taxon>
        <taxon>Acidobacteriota</taxon>
        <taxon>Terriglobia</taxon>
        <taxon>Terriglobales</taxon>
        <taxon>Acidobacteriaceae</taxon>
        <taxon>Tunturiibacter</taxon>
    </lineage>
</organism>
<dbReference type="FunFam" id="3.40.50.2020:FF:000014">
    <property type="entry name" value="Ribose-phosphate pyrophosphokinase 1"/>
    <property type="match status" value="1"/>
</dbReference>
<feature type="binding site" evidence="9">
    <location>
        <position position="190"/>
    </location>
    <ligand>
        <name>Mg(2+)</name>
        <dbReference type="ChEBI" id="CHEBI:18420"/>
    </ligand>
</feature>
<keyword evidence="4 9" id="KW-0547">Nucleotide-binding</keyword>
<dbReference type="GO" id="GO:0005737">
    <property type="term" value="C:cytoplasm"/>
    <property type="evidence" value="ECO:0007669"/>
    <property type="project" value="UniProtKB-SubCell"/>
</dbReference>